<dbReference type="SUPFAM" id="SSF53335">
    <property type="entry name" value="S-adenosyl-L-methionine-dependent methyltransferases"/>
    <property type="match status" value="1"/>
</dbReference>
<dbReference type="InterPro" id="IPR025714">
    <property type="entry name" value="Methyltranfer_dom"/>
</dbReference>
<proteinExistence type="predicted"/>
<dbReference type="PANTHER" id="PTHR12496">
    <property type="entry name" value="CGI-41 METHYLTRANSFERASE"/>
    <property type="match status" value="1"/>
</dbReference>
<gene>
    <name evidence="2" type="ORF">POL68_39105</name>
</gene>
<dbReference type="InterPro" id="IPR029063">
    <property type="entry name" value="SAM-dependent_MTases_sf"/>
</dbReference>
<reference evidence="2 3" key="1">
    <citation type="submission" date="2022-11" db="EMBL/GenBank/DDBJ databases">
        <title>Minimal conservation of predation-associated metabolite biosynthetic gene clusters underscores biosynthetic potential of Myxococcota including descriptions for ten novel species: Archangium lansinium sp. nov., Myxococcus landrumus sp. nov., Nannocystis bai.</title>
        <authorList>
            <person name="Ahearne A."/>
            <person name="Stevens C."/>
            <person name="Dowd S."/>
        </authorList>
    </citation>
    <scope>NUCLEOTIDE SEQUENCE [LARGE SCALE GENOMIC DNA]</scope>
    <source>
        <strain evidence="2 3">NCWAL01</strain>
    </source>
</reference>
<evidence type="ECO:0000259" key="1">
    <source>
        <dbReference type="Pfam" id="PF13679"/>
    </source>
</evidence>
<feature type="domain" description="Methyltransferase" evidence="1">
    <location>
        <begin position="101"/>
        <end position="233"/>
    </location>
</feature>
<keyword evidence="2" id="KW-0489">Methyltransferase</keyword>
<name>A0ABT5DLI2_9BACT</name>
<dbReference type="GO" id="GO:0032259">
    <property type="term" value="P:methylation"/>
    <property type="evidence" value="ECO:0007669"/>
    <property type="project" value="UniProtKB-KW"/>
</dbReference>
<organism evidence="2 3">
    <name type="scientific">Stigmatella ashevillensis</name>
    <dbReference type="NCBI Taxonomy" id="2995309"/>
    <lineage>
        <taxon>Bacteria</taxon>
        <taxon>Pseudomonadati</taxon>
        <taxon>Myxococcota</taxon>
        <taxon>Myxococcia</taxon>
        <taxon>Myxococcales</taxon>
        <taxon>Cystobacterineae</taxon>
        <taxon>Archangiaceae</taxon>
        <taxon>Stigmatella</taxon>
    </lineage>
</organism>
<protein>
    <submittedName>
        <fullName evidence="2">Methyltransferase</fullName>
    </submittedName>
</protein>
<dbReference type="EMBL" id="JAQNDM010000002">
    <property type="protein sequence ID" value="MDC0714522.1"/>
    <property type="molecule type" value="Genomic_DNA"/>
</dbReference>
<dbReference type="Proteomes" id="UP001221838">
    <property type="component" value="Unassembled WGS sequence"/>
</dbReference>
<keyword evidence="2" id="KW-0808">Transferase</keyword>
<accession>A0ABT5DLI2</accession>
<dbReference type="PANTHER" id="PTHR12496:SF0">
    <property type="entry name" value="METHYLTRANSFERASE DOMAIN-CONTAINING PROTEIN"/>
    <property type="match status" value="1"/>
</dbReference>
<sequence>MNFQDRLEALTDLLRPWSELWSSSILQNWPQSGAAYPESWRSYAESLDEAGERRLDHGELLGAPPPALHSLLLALHGLTELPWHEGVHGLTTADGQGLSIKKAHEVERVLALLGPRTRTIRQAADIGGGMGHLARLCVKTFDWTFHSIDRDAALQEKGRDWLRRARTLPQEKLSFLHASVEDGPQLEIDPLFSGHDRASIGLHTCGPLALTQIRKSQEAGFLLNFGCCYDKLDAARDYPVSRFGEAHRLPFTRYALSLATRGRHHKTGTEFALMKRVYAQRFALDLLLRRQCPELGFVPAGDAPKALYAGSFAVYARDRLERLRLDPGMAEAELDSFEVSVRPETRRLFLCHLLRDRFARALEIVLLLDRALLLEEMGFQVELLQVFDPRLSPRNVALIASRVEEPVGHTRGS</sequence>
<evidence type="ECO:0000313" key="2">
    <source>
        <dbReference type="EMBL" id="MDC0714522.1"/>
    </source>
</evidence>
<comment type="caution">
    <text evidence="2">The sequence shown here is derived from an EMBL/GenBank/DDBJ whole genome shotgun (WGS) entry which is preliminary data.</text>
</comment>
<dbReference type="Pfam" id="PF13679">
    <property type="entry name" value="Methyltransf_32"/>
    <property type="match status" value="1"/>
</dbReference>
<evidence type="ECO:0000313" key="3">
    <source>
        <dbReference type="Proteomes" id="UP001221838"/>
    </source>
</evidence>
<keyword evidence="3" id="KW-1185">Reference proteome</keyword>
<dbReference type="RefSeq" id="WP_272146428.1">
    <property type="nucleotide sequence ID" value="NZ_JAQNDM010000002.1"/>
</dbReference>
<dbReference type="InterPro" id="IPR052220">
    <property type="entry name" value="METTL25"/>
</dbReference>
<dbReference type="GO" id="GO:0008168">
    <property type="term" value="F:methyltransferase activity"/>
    <property type="evidence" value="ECO:0007669"/>
    <property type="project" value="UniProtKB-KW"/>
</dbReference>